<dbReference type="PANTHER" id="PTHR46847:SF2">
    <property type="entry name" value="ABC TRANSPORTER SUGAR-BINDING PROTEIN"/>
    <property type="match status" value="1"/>
</dbReference>
<name>A0ABZ2RAI4_ECTME</name>
<feature type="chain" id="PRO_5046410076" evidence="4">
    <location>
        <begin position="24"/>
        <end position="366"/>
    </location>
</feature>
<dbReference type="EMBL" id="CP148074">
    <property type="protein sequence ID" value="WXL24031.1"/>
    <property type="molecule type" value="Genomic_DNA"/>
</dbReference>
<evidence type="ECO:0000256" key="3">
    <source>
        <dbReference type="ARBA" id="ARBA00022729"/>
    </source>
</evidence>
<dbReference type="InterPro" id="IPR028082">
    <property type="entry name" value="Peripla_BP_I"/>
</dbReference>
<evidence type="ECO:0000313" key="7">
    <source>
        <dbReference type="Proteomes" id="UP001476583"/>
    </source>
</evidence>
<reference evidence="6 7" key="1">
    <citation type="submission" date="2024-03" db="EMBL/GenBank/DDBJ databases">
        <title>Complete genome of BD2.</title>
        <authorList>
            <person name="Cao G."/>
        </authorList>
    </citation>
    <scope>NUCLEOTIDE SEQUENCE [LARGE SCALE GENOMIC DNA]</scope>
    <source>
        <strain evidence="6 7">BD2</strain>
    </source>
</reference>
<comment type="subcellular location">
    <subcellularLocation>
        <location evidence="1">Cell envelope</location>
    </subcellularLocation>
</comment>
<dbReference type="SUPFAM" id="SSF53822">
    <property type="entry name" value="Periplasmic binding protein-like I"/>
    <property type="match status" value="1"/>
</dbReference>
<dbReference type="Proteomes" id="UP001476583">
    <property type="component" value="Chromosome"/>
</dbReference>
<keyword evidence="7" id="KW-1185">Reference proteome</keyword>
<gene>
    <name evidence="6" type="ORF">WG219_11770</name>
</gene>
<dbReference type="InterPro" id="IPR025997">
    <property type="entry name" value="SBP_2_dom"/>
</dbReference>
<dbReference type="Pfam" id="PF13407">
    <property type="entry name" value="Peripla_BP_4"/>
    <property type="match status" value="1"/>
</dbReference>
<evidence type="ECO:0000313" key="6">
    <source>
        <dbReference type="EMBL" id="WXL24031.1"/>
    </source>
</evidence>
<evidence type="ECO:0000256" key="4">
    <source>
        <dbReference type="SAM" id="SignalP"/>
    </source>
</evidence>
<dbReference type="Gene3D" id="3.40.50.2300">
    <property type="match status" value="2"/>
</dbReference>
<evidence type="ECO:0000256" key="2">
    <source>
        <dbReference type="ARBA" id="ARBA00007639"/>
    </source>
</evidence>
<dbReference type="PANTHER" id="PTHR46847">
    <property type="entry name" value="D-ALLOSE-BINDING PERIPLASMIC PROTEIN-RELATED"/>
    <property type="match status" value="1"/>
</dbReference>
<feature type="signal peptide" evidence="4">
    <location>
        <begin position="1"/>
        <end position="23"/>
    </location>
</feature>
<evidence type="ECO:0000256" key="1">
    <source>
        <dbReference type="ARBA" id="ARBA00004196"/>
    </source>
</evidence>
<organism evidence="6 7">
    <name type="scientific">Ectopseudomonas mendocina</name>
    <name type="common">Pseudomonas mendocina</name>
    <dbReference type="NCBI Taxonomy" id="300"/>
    <lineage>
        <taxon>Bacteria</taxon>
        <taxon>Pseudomonadati</taxon>
        <taxon>Pseudomonadota</taxon>
        <taxon>Gammaproteobacteria</taxon>
        <taxon>Pseudomonadales</taxon>
        <taxon>Pseudomonadaceae</taxon>
        <taxon>Ectopseudomonas</taxon>
    </lineage>
</organism>
<feature type="domain" description="Periplasmic binding protein" evidence="5">
    <location>
        <begin position="150"/>
        <end position="304"/>
    </location>
</feature>
<keyword evidence="3 4" id="KW-0732">Signal</keyword>
<evidence type="ECO:0000259" key="5">
    <source>
        <dbReference type="Pfam" id="PF13407"/>
    </source>
</evidence>
<sequence length="366" mass="40895">MFSSALRLLVVAAALMFAQLAQASTNAAAKPADIVFLNPGFANEPFWVSYSEFMQAAAKDLGVNLRILYGERQRERILKNAHTLTVGPLQPDYIIFVNEMYVGPEILRIFAETPVKLFSLHSTLTPEQQTLSGGTRERYKNWIGSLIANDQHAGYLMAKALIEKLSGQPGSMLAFNGIRSTPSSALREQGLRQALAEHPEIKLQQTVVGEWSRQRAYEQAKVLLKRHPDAQLAWSANDEMAFGVMDAAQELGRTPGRDIYLSALNNSDNVFKARINNQISALTSGHFSLGAWAVVMLHDYHAGKDFAERGGKDRVDDLFTLVDEKQAAQLMRHMKMPGYGLNFKNFSAVYKPQIKDYQFSIEDMLH</sequence>
<dbReference type="CDD" id="cd06324">
    <property type="entry name" value="PBP1_ABC_sugar_binding-like"/>
    <property type="match status" value="1"/>
</dbReference>
<comment type="similarity">
    <text evidence="2">Belongs to the bacterial solute-binding protein 2 family.</text>
</comment>
<proteinExistence type="inferred from homology"/>
<accession>A0ABZ2RAI4</accession>
<protein>
    <submittedName>
        <fullName evidence="6">ABC transporter substrate-binding protein</fullName>
    </submittedName>
</protein>